<dbReference type="Proteomes" id="UP000298429">
    <property type="component" value="Unassembled WGS sequence"/>
</dbReference>
<sequence length="185" mass="21206">MRKIIFQMMTSLDGYFEGPSGTLDWHLVDEEFNQYAIGLLNNVDALIFGRKTYELMASYWPTKGAIEDDPIVASRMNELTKIVYSKTLNKSDWQNVKFSRGENIRKELNELKNLPGKDMAVFGSSDLSLDLIREGLIDEYRIFVNPVVLGGGKTLFQGIKDRMKLTLTQTRTFQSGNVLLYYKNQ</sequence>
<organism evidence="2 3">
    <name type="scientific">Leptospira barantonii</name>
    <dbReference type="NCBI Taxonomy" id="2023184"/>
    <lineage>
        <taxon>Bacteria</taxon>
        <taxon>Pseudomonadati</taxon>
        <taxon>Spirochaetota</taxon>
        <taxon>Spirochaetia</taxon>
        <taxon>Leptospirales</taxon>
        <taxon>Leptospiraceae</taxon>
        <taxon>Leptospira</taxon>
    </lineage>
</organism>
<feature type="domain" description="Bacterial bifunctional deaminase-reductase C-terminal" evidence="1">
    <location>
        <begin position="2"/>
        <end position="179"/>
    </location>
</feature>
<evidence type="ECO:0000313" key="2">
    <source>
        <dbReference type="EMBL" id="TGL96287.1"/>
    </source>
</evidence>
<dbReference type="RefSeq" id="WP_135671929.1">
    <property type="nucleotide sequence ID" value="NZ_RQGN01000088.1"/>
</dbReference>
<dbReference type="Pfam" id="PF01872">
    <property type="entry name" value="RibD_C"/>
    <property type="match status" value="1"/>
</dbReference>
<dbReference type="EMBL" id="RQGN01000088">
    <property type="protein sequence ID" value="TGL96287.1"/>
    <property type="molecule type" value="Genomic_DNA"/>
</dbReference>
<dbReference type="AlphaFoldDB" id="A0A5F2AZD4"/>
<accession>A0A5F2AZD4</accession>
<gene>
    <name evidence="2" type="ORF">EHQ76_16040</name>
</gene>
<name>A0A5F2AZD4_9LEPT</name>
<dbReference type="GO" id="GO:0008703">
    <property type="term" value="F:5-amino-6-(5-phosphoribosylamino)uracil reductase activity"/>
    <property type="evidence" value="ECO:0007669"/>
    <property type="project" value="InterPro"/>
</dbReference>
<dbReference type="SUPFAM" id="SSF53597">
    <property type="entry name" value="Dihydrofolate reductase-like"/>
    <property type="match status" value="1"/>
</dbReference>
<dbReference type="PANTHER" id="PTHR38011:SF11">
    <property type="entry name" value="2,5-DIAMINO-6-RIBOSYLAMINO-4(3H)-PYRIMIDINONE 5'-PHOSPHATE REDUCTASE"/>
    <property type="match status" value="1"/>
</dbReference>
<evidence type="ECO:0000259" key="1">
    <source>
        <dbReference type="Pfam" id="PF01872"/>
    </source>
</evidence>
<dbReference type="InterPro" id="IPR002734">
    <property type="entry name" value="RibDG_C"/>
</dbReference>
<dbReference type="Gene3D" id="3.40.430.10">
    <property type="entry name" value="Dihydrofolate Reductase, subunit A"/>
    <property type="match status" value="1"/>
</dbReference>
<protein>
    <submittedName>
        <fullName evidence="2">Dihydrofolate reductase</fullName>
    </submittedName>
</protein>
<dbReference type="OrthoDB" id="195113at2"/>
<dbReference type="InterPro" id="IPR050765">
    <property type="entry name" value="Riboflavin_Biosynth_HTPR"/>
</dbReference>
<proteinExistence type="predicted"/>
<dbReference type="PANTHER" id="PTHR38011">
    <property type="entry name" value="DIHYDROFOLATE REDUCTASE FAMILY PROTEIN (AFU_ORTHOLOGUE AFUA_8G06820)"/>
    <property type="match status" value="1"/>
</dbReference>
<dbReference type="GO" id="GO:0009231">
    <property type="term" value="P:riboflavin biosynthetic process"/>
    <property type="evidence" value="ECO:0007669"/>
    <property type="project" value="InterPro"/>
</dbReference>
<comment type="caution">
    <text evidence="2">The sequence shown here is derived from an EMBL/GenBank/DDBJ whole genome shotgun (WGS) entry which is preliminary data.</text>
</comment>
<evidence type="ECO:0000313" key="3">
    <source>
        <dbReference type="Proteomes" id="UP000298429"/>
    </source>
</evidence>
<reference evidence="2 3" key="1">
    <citation type="journal article" date="2019" name="PLoS Negl. Trop. Dis.">
        <title>Revisiting the worldwide diversity of Leptospira species in the environment.</title>
        <authorList>
            <person name="Vincent A.T."/>
            <person name="Schiettekatte O."/>
            <person name="Bourhy P."/>
            <person name="Veyrier F.J."/>
            <person name="Picardeau M."/>
        </authorList>
    </citation>
    <scope>NUCLEOTIDE SEQUENCE [LARGE SCALE GENOMIC DNA]</scope>
    <source>
        <strain evidence="2 3">201702444</strain>
    </source>
</reference>
<dbReference type="InterPro" id="IPR024072">
    <property type="entry name" value="DHFR-like_dom_sf"/>
</dbReference>